<name>A0A2Z3H4F1_9BACT</name>
<dbReference type="OrthoDB" id="9998108at2"/>
<gene>
    <name evidence="1" type="ORF">C1280_23835</name>
</gene>
<organism evidence="1 2">
    <name type="scientific">Gemmata obscuriglobus</name>
    <dbReference type="NCBI Taxonomy" id="114"/>
    <lineage>
        <taxon>Bacteria</taxon>
        <taxon>Pseudomonadati</taxon>
        <taxon>Planctomycetota</taxon>
        <taxon>Planctomycetia</taxon>
        <taxon>Gemmatales</taxon>
        <taxon>Gemmataceae</taxon>
        <taxon>Gemmata</taxon>
    </lineage>
</organism>
<keyword evidence="2" id="KW-1185">Reference proteome</keyword>
<accession>A0A2Z3H4F1</accession>
<dbReference type="Proteomes" id="UP000245802">
    <property type="component" value="Chromosome"/>
</dbReference>
<dbReference type="EMBL" id="CP025958">
    <property type="protein sequence ID" value="AWM39731.1"/>
    <property type="molecule type" value="Genomic_DNA"/>
</dbReference>
<evidence type="ECO:0000313" key="1">
    <source>
        <dbReference type="EMBL" id="AWM39731.1"/>
    </source>
</evidence>
<dbReference type="KEGG" id="gog:C1280_23835"/>
<sequence>MSESRYTVRQLGWYQPPHGDPYTRRVPTAVPVAGFDTFDAAEEHRRELEAGARVGENPFRFGGCSVFFQSSLDGMRLHDWLMDEGIDPPASELRHGDWHEWWAAFAHTWTEGQLHHAWSAFDKVRFFDVIEEPQSVAHAVIEIVWGLLERDWNAMTAGTEGGRLMGVYRRTARAERFRAELSRDRNAGGGRYRYDRRAGYSADPHNPIPARQATFYEALAVPSDVPPFAGVGYLVQRRAVIDTFAGTVWRTRPPADARVPVALYASRSDAIEHRDRLAAESRQVLNPFVFADPAHGAATEGAREELAALELPLPVPSGDRRRDWIEWWDLCQEDVSDEQRAAVWRACDQPMFEVLRVEVADE</sequence>
<proteinExistence type="predicted"/>
<dbReference type="RefSeq" id="WP_010044197.1">
    <property type="nucleotide sequence ID" value="NZ_CP025958.1"/>
</dbReference>
<protein>
    <submittedName>
        <fullName evidence="1">Uncharacterized protein</fullName>
    </submittedName>
</protein>
<evidence type="ECO:0000313" key="2">
    <source>
        <dbReference type="Proteomes" id="UP000245802"/>
    </source>
</evidence>
<dbReference type="AlphaFoldDB" id="A0A2Z3H4F1"/>
<reference evidence="1 2" key="1">
    <citation type="submission" date="2018-01" db="EMBL/GenBank/DDBJ databases">
        <title>G. obscuriglobus.</title>
        <authorList>
            <person name="Franke J."/>
            <person name="Blomberg W."/>
            <person name="Selmecki A."/>
        </authorList>
    </citation>
    <scope>NUCLEOTIDE SEQUENCE [LARGE SCALE GENOMIC DNA]</scope>
    <source>
        <strain evidence="1 2">DSM 5831</strain>
    </source>
</reference>